<proteinExistence type="predicted"/>
<keyword evidence="4" id="KW-1185">Reference proteome</keyword>
<evidence type="ECO:0000259" key="2">
    <source>
        <dbReference type="Pfam" id="PF12937"/>
    </source>
</evidence>
<evidence type="ECO:0008006" key="5">
    <source>
        <dbReference type="Google" id="ProtNLM"/>
    </source>
</evidence>
<dbReference type="CDD" id="cd09917">
    <property type="entry name" value="F-box_SF"/>
    <property type="match status" value="1"/>
</dbReference>
<accession>A0AAD5WDY4</accession>
<dbReference type="Pfam" id="PF12937">
    <property type="entry name" value="F-box-like"/>
    <property type="match status" value="1"/>
</dbReference>
<evidence type="ECO:0000313" key="3">
    <source>
        <dbReference type="EMBL" id="KAJ3685173.1"/>
    </source>
</evidence>
<dbReference type="InterPro" id="IPR005174">
    <property type="entry name" value="KIB1-4_b-propeller"/>
</dbReference>
<dbReference type="AlphaFoldDB" id="A0AAD5WDY4"/>
<dbReference type="SUPFAM" id="SSF81383">
    <property type="entry name" value="F-box domain"/>
    <property type="match status" value="1"/>
</dbReference>
<feature type="domain" description="F-box" evidence="2">
    <location>
        <begin position="24"/>
        <end position="60"/>
    </location>
</feature>
<gene>
    <name evidence="3" type="ORF">LUZ61_014337</name>
</gene>
<evidence type="ECO:0000259" key="1">
    <source>
        <dbReference type="Pfam" id="PF03478"/>
    </source>
</evidence>
<dbReference type="EMBL" id="JAMRDG010000002">
    <property type="protein sequence ID" value="KAJ3685173.1"/>
    <property type="molecule type" value="Genomic_DNA"/>
</dbReference>
<protein>
    <recommendedName>
        <fullName evidence="5">F-box domain-containing protein</fullName>
    </recommendedName>
</protein>
<name>A0AAD5WDY4_9POAL</name>
<dbReference type="Pfam" id="PF03478">
    <property type="entry name" value="Beta-prop_KIB1-4"/>
    <property type="match status" value="1"/>
</dbReference>
<sequence>MTTASTASRHRRRRGEDDTTVRNWSELPDGPLHTIFTCLCSFVDFISFSSVCRSWRAVTSALSPSDITSRFPPLLLIASYTREGRASGCRVLDPASPSFSCSLDRISNNRASANFPILTNHGRFLRPVRPAGNHQHVILNPFTGEEIYSPIIPKGGTSINRFHPTHLSFIDSALLLITNYDVFHWRVGSPSWSCHSPKIHPTGGEIVVIVKDKMYAMDSAERLFELELSPQLHLRHLAVDGIGDGRFSFKIFLVDCGGELLFLRLVPTERIMGMQLEAFRLDLSINQATWVKIENLGNWAIFVGYWTELPGLAVENPERWGGRSNCVYFSMNGNVDWPWVMIKLGEEIDTSDPESPLFNGNPRQRVKTSWVYPGF</sequence>
<dbReference type="PANTHER" id="PTHR33800">
    <property type="entry name" value="OS06G0113600 PROTEIN"/>
    <property type="match status" value="1"/>
</dbReference>
<feature type="domain" description="KIB1-4 beta-propeller" evidence="1">
    <location>
        <begin position="133"/>
        <end position="336"/>
    </location>
</feature>
<dbReference type="PANTHER" id="PTHR33800:SF13">
    <property type="entry name" value="OS06G0113600 PROTEIN"/>
    <property type="match status" value="1"/>
</dbReference>
<evidence type="ECO:0000313" key="4">
    <source>
        <dbReference type="Proteomes" id="UP001210211"/>
    </source>
</evidence>
<organism evidence="3 4">
    <name type="scientific">Rhynchospora tenuis</name>
    <dbReference type="NCBI Taxonomy" id="198213"/>
    <lineage>
        <taxon>Eukaryota</taxon>
        <taxon>Viridiplantae</taxon>
        <taxon>Streptophyta</taxon>
        <taxon>Embryophyta</taxon>
        <taxon>Tracheophyta</taxon>
        <taxon>Spermatophyta</taxon>
        <taxon>Magnoliopsida</taxon>
        <taxon>Liliopsida</taxon>
        <taxon>Poales</taxon>
        <taxon>Cyperaceae</taxon>
        <taxon>Cyperoideae</taxon>
        <taxon>Rhynchosporeae</taxon>
        <taxon>Rhynchospora</taxon>
    </lineage>
</organism>
<dbReference type="InterPro" id="IPR036047">
    <property type="entry name" value="F-box-like_dom_sf"/>
</dbReference>
<reference evidence="3 4" key="1">
    <citation type="journal article" date="2022" name="Cell">
        <title>Repeat-based holocentromeres influence genome architecture and karyotype evolution.</title>
        <authorList>
            <person name="Hofstatter P.G."/>
            <person name="Thangavel G."/>
            <person name="Lux T."/>
            <person name="Neumann P."/>
            <person name="Vondrak T."/>
            <person name="Novak P."/>
            <person name="Zhang M."/>
            <person name="Costa L."/>
            <person name="Castellani M."/>
            <person name="Scott A."/>
            <person name="Toegelov H."/>
            <person name="Fuchs J."/>
            <person name="Mata-Sucre Y."/>
            <person name="Dias Y."/>
            <person name="Vanzela A.L.L."/>
            <person name="Huettel B."/>
            <person name="Almeida C.C.S."/>
            <person name="Simkova H."/>
            <person name="Souza G."/>
            <person name="Pedrosa-Harand A."/>
            <person name="Macas J."/>
            <person name="Mayer K.F.X."/>
            <person name="Houben A."/>
            <person name="Marques A."/>
        </authorList>
    </citation>
    <scope>NUCLEOTIDE SEQUENCE [LARGE SCALE GENOMIC DNA]</scope>
    <source>
        <strain evidence="3">RhyTen1mFocal</strain>
    </source>
</reference>
<dbReference type="Proteomes" id="UP001210211">
    <property type="component" value="Unassembled WGS sequence"/>
</dbReference>
<dbReference type="Gene3D" id="1.20.1280.50">
    <property type="match status" value="1"/>
</dbReference>
<comment type="caution">
    <text evidence="3">The sequence shown here is derived from an EMBL/GenBank/DDBJ whole genome shotgun (WGS) entry which is preliminary data.</text>
</comment>
<dbReference type="InterPro" id="IPR001810">
    <property type="entry name" value="F-box_dom"/>
</dbReference>